<dbReference type="AlphaFoldDB" id="A0A7S1Q718"/>
<dbReference type="Gene3D" id="2.130.10.10">
    <property type="entry name" value="YVTN repeat-like/Quinoprotein amine dehydrogenase"/>
    <property type="match status" value="1"/>
</dbReference>
<dbReference type="SUPFAM" id="SSF50998">
    <property type="entry name" value="Quinoprotein alcohol dehydrogenase-like"/>
    <property type="match status" value="1"/>
</dbReference>
<organism evidence="2">
    <name type="scientific">Alexandrium catenella</name>
    <name type="common">Red tide dinoflagellate</name>
    <name type="synonym">Gonyaulax catenella</name>
    <dbReference type="NCBI Taxonomy" id="2925"/>
    <lineage>
        <taxon>Eukaryota</taxon>
        <taxon>Sar</taxon>
        <taxon>Alveolata</taxon>
        <taxon>Dinophyceae</taxon>
        <taxon>Gonyaulacales</taxon>
        <taxon>Pyrocystaceae</taxon>
        <taxon>Alexandrium</taxon>
    </lineage>
</organism>
<reference evidence="2" key="1">
    <citation type="submission" date="2021-01" db="EMBL/GenBank/DDBJ databases">
        <authorList>
            <person name="Corre E."/>
            <person name="Pelletier E."/>
            <person name="Niang G."/>
            <person name="Scheremetjew M."/>
            <person name="Finn R."/>
            <person name="Kale V."/>
            <person name="Holt S."/>
            <person name="Cochrane G."/>
            <person name="Meng A."/>
            <person name="Brown T."/>
            <person name="Cohen L."/>
        </authorList>
    </citation>
    <scope>NUCLEOTIDE SEQUENCE</scope>
    <source>
        <strain evidence="2">OF101</strain>
    </source>
</reference>
<evidence type="ECO:0000313" key="2">
    <source>
        <dbReference type="EMBL" id="CAD9121206.1"/>
    </source>
</evidence>
<accession>A0A7S1Q718</accession>
<proteinExistence type="predicted"/>
<dbReference type="Pfam" id="PF13360">
    <property type="entry name" value="PQQ_2"/>
    <property type="match status" value="1"/>
</dbReference>
<protein>
    <recommendedName>
        <fullName evidence="1">Pyrrolo-quinoline quinone repeat domain-containing protein</fullName>
    </recommendedName>
</protein>
<sequence>MDAATGATAWTFDLVDDASVVNALISIKQGSCVFADTDGNIYRIDLKTGQPIWRAKGKTDHAPNIGSAIIDPQQDVVYSTWNEVGWEINKFTLSGKVGAFNFTTGQQLWRYSCQYPTNGPPAVGVVGRGPQAQYLLVVPSGMAPSSPDPSMGVFAGQGEQHMSRITLLHVVGPAAGTHRIWIDLKPWNGAAKGDDERPDPCLPKMALSGPTLSGDGSIYLGHMNGELLTIHDANEDGWIGRDEIGTFQTGAAFNAAPVITPGMVLAAPCDGVHVWKF</sequence>
<dbReference type="InterPro" id="IPR015943">
    <property type="entry name" value="WD40/YVTN_repeat-like_dom_sf"/>
</dbReference>
<evidence type="ECO:0000259" key="1">
    <source>
        <dbReference type="Pfam" id="PF13360"/>
    </source>
</evidence>
<feature type="domain" description="Pyrrolo-quinoline quinone repeat" evidence="1">
    <location>
        <begin position="2"/>
        <end position="117"/>
    </location>
</feature>
<dbReference type="EMBL" id="HBGE01028900">
    <property type="protein sequence ID" value="CAD9121206.1"/>
    <property type="molecule type" value="Transcribed_RNA"/>
</dbReference>
<dbReference type="InterPro" id="IPR011047">
    <property type="entry name" value="Quinoprotein_ADH-like_sf"/>
</dbReference>
<dbReference type="InterPro" id="IPR018247">
    <property type="entry name" value="EF_Hand_1_Ca_BS"/>
</dbReference>
<dbReference type="PROSITE" id="PS00018">
    <property type="entry name" value="EF_HAND_1"/>
    <property type="match status" value="1"/>
</dbReference>
<name>A0A7S1Q718_ALECA</name>
<gene>
    <name evidence="2" type="ORF">ACAT0790_LOCUS17358</name>
</gene>
<dbReference type="InterPro" id="IPR002372">
    <property type="entry name" value="PQQ_rpt_dom"/>
</dbReference>